<protein>
    <submittedName>
        <fullName evidence="8">S1/P1 nuclease</fullName>
    </submittedName>
</protein>
<dbReference type="CDD" id="cd11010">
    <property type="entry name" value="S1-P1_nuclease"/>
    <property type="match status" value="1"/>
</dbReference>
<evidence type="ECO:0000256" key="1">
    <source>
        <dbReference type="ARBA" id="ARBA00022722"/>
    </source>
</evidence>
<evidence type="ECO:0000256" key="6">
    <source>
        <dbReference type="ARBA" id="ARBA00023180"/>
    </source>
</evidence>
<keyword evidence="9" id="KW-1185">Reference proteome</keyword>
<gene>
    <name evidence="8" type="ORF">HWQ56_20845</name>
</gene>
<keyword evidence="1" id="KW-0540">Nuclease</keyword>
<dbReference type="GO" id="GO:0046872">
    <property type="term" value="F:metal ion binding"/>
    <property type="evidence" value="ECO:0007669"/>
    <property type="project" value="UniProtKB-KW"/>
</dbReference>
<dbReference type="Pfam" id="PF02265">
    <property type="entry name" value="S1-P1_nuclease"/>
    <property type="match status" value="1"/>
</dbReference>
<keyword evidence="2" id="KW-0479">Metal-binding</keyword>
<evidence type="ECO:0000256" key="3">
    <source>
        <dbReference type="ARBA" id="ARBA00022759"/>
    </source>
</evidence>
<evidence type="ECO:0000256" key="2">
    <source>
        <dbReference type="ARBA" id="ARBA00022723"/>
    </source>
</evidence>
<evidence type="ECO:0000256" key="4">
    <source>
        <dbReference type="ARBA" id="ARBA00022801"/>
    </source>
</evidence>
<keyword evidence="5" id="KW-1015">Disulfide bond</keyword>
<name>A0A7D5D955_9PSED</name>
<dbReference type="PANTHER" id="PTHR33146">
    <property type="entry name" value="ENDONUCLEASE 4"/>
    <property type="match status" value="1"/>
</dbReference>
<proteinExistence type="predicted"/>
<sequence length="266" mass="29298">MINTKAIVQVLVLSGLLCWFSDACAWGREGHKVVAIIAEGKLTPRARAEVTAILNVEGETSISQIASWADDVRTTEPDLPSHAVRIPFAADAYDPDRDCAKKRECVIKAIDDVERTLGDSRSSPESKVRALKFLVHYVGDIHQPLHTIKETGAMSVEVDGKAYKLHKVWDTLSVRNFHMSPQAIAVSLTRKGGAVVQGTPVKWAEETHQIAKNYVYHGDERLAASDSMSIQPDYLDAIRPVVEGRLYAAGVRLAGELNRIFGAEYH</sequence>
<dbReference type="Proteomes" id="UP000509568">
    <property type="component" value="Chromosome"/>
</dbReference>
<dbReference type="GO" id="GO:0016788">
    <property type="term" value="F:hydrolase activity, acting on ester bonds"/>
    <property type="evidence" value="ECO:0007669"/>
    <property type="project" value="InterPro"/>
</dbReference>
<dbReference type="InterPro" id="IPR003154">
    <property type="entry name" value="S1/P1nuclease"/>
</dbReference>
<dbReference type="InterPro" id="IPR008947">
    <property type="entry name" value="PLipase_C/P1_nuclease_dom_sf"/>
</dbReference>
<keyword evidence="6" id="KW-0325">Glycoprotein</keyword>
<keyword evidence="3" id="KW-0255">Endonuclease</keyword>
<dbReference type="PANTHER" id="PTHR33146:SF26">
    <property type="entry name" value="ENDONUCLEASE 4"/>
    <property type="match status" value="1"/>
</dbReference>
<evidence type="ECO:0000256" key="5">
    <source>
        <dbReference type="ARBA" id="ARBA00023157"/>
    </source>
</evidence>
<dbReference type="AlphaFoldDB" id="A0A7D5D955"/>
<feature type="signal peptide" evidence="7">
    <location>
        <begin position="1"/>
        <end position="25"/>
    </location>
</feature>
<keyword evidence="4" id="KW-0378">Hydrolase</keyword>
<evidence type="ECO:0000256" key="7">
    <source>
        <dbReference type="SAM" id="SignalP"/>
    </source>
</evidence>
<dbReference type="EMBL" id="CP056030">
    <property type="protein sequence ID" value="QKZ06093.1"/>
    <property type="molecule type" value="Genomic_DNA"/>
</dbReference>
<feature type="chain" id="PRO_5028920738" evidence="7">
    <location>
        <begin position="26"/>
        <end position="266"/>
    </location>
</feature>
<dbReference type="KEGG" id="pez:HWQ56_20845"/>
<dbReference type="GO" id="GO:0003676">
    <property type="term" value="F:nucleic acid binding"/>
    <property type="evidence" value="ECO:0007669"/>
    <property type="project" value="InterPro"/>
</dbReference>
<accession>A0A7D5D955</accession>
<dbReference type="SUPFAM" id="SSF48537">
    <property type="entry name" value="Phospholipase C/P1 nuclease"/>
    <property type="match status" value="1"/>
</dbReference>
<evidence type="ECO:0000313" key="8">
    <source>
        <dbReference type="EMBL" id="QKZ06093.1"/>
    </source>
</evidence>
<dbReference type="GO" id="GO:0006308">
    <property type="term" value="P:DNA catabolic process"/>
    <property type="evidence" value="ECO:0007669"/>
    <property type="project" value="InterPro"/>
</dbReference>
<dbReference type="GO" id="GO:0004519">
    <property type="term" value="F:endonuclease activity"/>
    <property type="evidence" value="ECO:0007669"/>
    <property type="project" value="UniProtKB-KW"/>
</dbReference>
<dbReference type="Gene3D" id="1.10.575.10">
    <property type="entry name" value="P1 Nuclease"/>
    <property type="match status" value="1"/>
</dbReference>
<reference evidence="8 9" key="1">
    <citation type="submission" date="2020-06" db="EMBL/GenBank/DDBJ databases">
        <title>Pseudomonas eucalypticola sp. nov., an endophyte of Eucalyptus dunnii leaves with biocontrol ability of eucalyptus leaf blight.</title>
        <authorList>
            <person name="Liu Y."/>
            <person name="Song Z."/>
            <person name="Zeng H."/>
            <person name="Lu M."/>
            <person name="Wang X."/>
            <person name="Lian X."/>
            <person name="Zhang Q."/>
        </authorList>
    </citation>
    <scope>NUCLEOTIDE SEQUENCE [LARGE SCALE GENOMIC DNA]</scope>
    <source>
        <strain evidence="8 9">NP-1</strain>
    </source>
</reference>
<organism evidence="8 9">
    <name type="scientific">Pseudomonas eucalypticola</name>
    <dbReference type="NCBI Taxonomy" id="2599595"/>
    <lineage>
        <taxon>Bacteria</taxon>
        <taxon>Pseudomonadati</taxon>
        <taxon>Pseudomonadota</taxon>
        <taxon>Gammaproteobacteria</taxon>
        <taxon>Pseudomonadales</taxon>
        <taxon>Pseudomonadaceae</taxon>
        <taxon>Pseudomonas</taxon>
    </lineage>
</organism>
<evidence type="ECO:0000313" key="9">
    <source>
        <dbReference type="Proteomes" id="UP000509568"/>
    </source>
</evidence>
<keyword evidence="7" id="KW-0732">Signal</keyword>